<proteinExistence type="inferred from homology"/>
<evidence type="ECO:0008006" key="19">
    <source>
        <dbReference type="Google" id="ProtNLM"/>
    </source>
</evidence>
<dbReference type="EMBL" id="JBJJXI010000148">
    <property type="protein sequence ID" value="KAL3386105.1"/>
    <property type="molecule type" value="Genomic_DNA"/>
</dbReference>
<dbReference type="Proteomes" id="UP001627154">
    <property type="component" value="Unassembled WGS sequence"/>
</dbReference>
<dbReference type="InterPro" id="IPR000413">
    <property type="entry name" value="Integrin_alpha"/>
</dbReference>
<dbReference type="Pfam" id="PF20805">
    <property type="entry name" value="Integrin_A_Ig_2"/>
    <property type="match status" value="1"/>
</dbReference>
<feature type="chain" id="PRO_5044532973" description="Integrin alpha-2 domain-containing protein" evidence="13">
    <location>
        <begin position="24"/>
        <end position="1105"/>
    </location>
</feature>
<evidence type="ECO:0000256" key="5">
    <source>
        <dbReference type="ARBA" id="ARBA00022737"/>
    </source>
</evidence>
<feature type="repeat" description="FG-GAP" evidence="12">
    <location>
        <begin position="28"/>
        <end position="90"/>
    </location>
</feature>
<evidence type="ECO:0000256" key="11">
    <source>
        <dbReference type="ARBA" id="ARBA00023180"/>
    </source>
</evidence>
<dbReference type="PRINTS" id="PR01185">
    <property type="entry name" value="INTEGRINA"/>
</dbReference>
<keyword evidence="5" id="KW-0677">Repeat</keyword>
<dbReference type="PANTHER" id="PTHR23220:SF133">
    <property type="entry name" value="INTEGRIN ALPHA-PS2"/>
    <property type="match status" value="1"/>
</dbReference>
<dbReference type="PANTHER" id="PTHR23220">
    <property type="entry name" value="INTEGRIN ALPHA"/>
    <property type="match status" value="1"/>
</dbReference>
<comment type="caution">
    <text evidence="17">The sequence shown here is derived from an EMBL/GenBank/DDBJ whole genome shotgun (WGS) entry which is preliminary data.</text>
</comment>
<feature type="signal peptide" evidence="13">
    <location>
        <begin position="1"/>
        <end position="23"/>
    </location>
</feature>
<dbReference type="InterPro" id="IPR032695">
    <property type="entry name" value="Integrin_dom_sf"/>
</dbReference>
<feature type="repeat" description="FG-GAP" evidence="12">
    <location>
        <begin position="185"/>
        <end position="238"/>
    </location>
</feature>
<organism evidence="17 18">
    <name type="scientific">Trichogramma kaykai</name>
    <dbReference type="NCBI Taxonomy" id="54128"/>
    <lineage>
        <taxon>Eukaryota</taxon>
        <taxon>Metazoa</taxon>
        <taxon>Ecdysozoa</taxon>
        <taxon>Arthropoda</taxon>
        <taxon>Hexapoda</taxon>
        <taxon>Insecta</taxon>
        <taxon>Pterygota</taxon>
        <taxon>Neoptera</taxon>
        <taxon>Endopterygota</taxon>
        <taxon>Hymenoptera</taxon>
        <taxon>Apocrita</taxon>
        <taxon>Proctotrupomorpha</taxon>
        <taxon>Chalcidoidea</taxon>
        <taxon>Trichogrammatidae</taxon>
        <taxon>Trichogramma</taxon>
    </lineage>
</organism>
<evidence type="ECO:0000259" key="15">
    <source>
        <dbReference type="Pfam" id="PF20805"/>
    </source>
</evidence>
<comment type="subcellular location">
    <subcellularLocation>
        <location evidence="1 13">Membrane</location>
        <topology evidence="1 13">Single-pass type I membrane protein</topology>
    </subcellularLocation>
</comment>
<evidence type="ECO:0000256" key="7">
    <source>
        <dbReference type="ARBA" id="ARBA00022989"/>
    </source>
</evidence>
<dbReference type="InterPro" id="IPR018184">
    <property type="entry name" value="Integrin_alpha_C_CS"/>
</dbReference>
<keyword evidence="4 13" id="KW-0732">Signal</keyword>
<dbReference type="Gene3D" id="2.130.10.130">
    <property type="entry name" value="Integrin alpha, N-terminal"/>
    <property type="match status" value="1"/>
</dbReference>
<dbReference type="InterPro" id="IPR013517">
    <property type="entry name" value="FG-GAP"/>
</dbReference>
<dbReference type="InterPro" id="IPR028994">
    <property type="entry name" value="Integrin_alpha_N"/>
</dbReference>
<keyword evidence="3 13" id="KW-0812">Transmembrane</keyword>
<feature type="repeat" description="FG-GAP" evidence="12">
    <location>
        <begin position="312"/>
        <end position="379"/>
    </location>
</feature>
<feature type="domain" description="Integrin alpha first immunoglubulin-like" evidence="14">
    <location>
        <begin position="490"/>
        <end position="624"/>
    </location>
</feature>
<keyword evidence="18" id="KW-1185">Reference proteome</keyword>
<evidence type="ECO:0000313" key="17">
    <source>
        <dbReference type="EMBL" id="KAL3386105.1"/>
    </source>
</evidence>
<dbReference type="InterPro" id="IPR013649">
    <property type="entry name" value="Integrin_alpha_Ig-like_1"/>
</dbReference>
<feature type="domain" description="Integrin alpha third immunoglobulin-like" evidence="16">
    <location>
        <begin position="846"/>
        <end position="1046"/>
    </location>
</feature>
<evidence type="ECO:0000256" key="12">
    <source>
        <dbReference type="PROSITE-ProRule" id="PRU00803"/>
    </source>
</evidence>
<keyword evidence="8 13" id="KW-0401">Integrin</keyword>
<dbReference type="Pfam" id="PF20806">
    <property type="entry name" value="Integrin_A_Ig_3"/>
    <property type="match status" value="1"/>
</dbReference>
<keyword evidence="11" id="KW-0325">Glycoprotein</keyword>
<dbReference type="AlphaFoldDB" id="A0ABD2VZB0"/>
<name>A0ABD2VZB0_9HYME</name>
<keyword evidence="6 13" id="KW-0130">Cell adhesion</keyword>
<dbReference type="Gene3D" id="2.60.40.1510">
    <property type="entry name" value="ntegrin, alpha v. Chain A, domain 3"/>
    <property type="match status" value="1"/>
</dbReference>
<dbReference type="GO" id="GO:0007157">
    <property type="term" value="P:heterophilic cell-cell adhesion via plasma membrane cell adhesion molecules"/>
    <property type="evidence" value="ECO:0007669"/>
    <property type="project" value="UniProtKB-ARBA"/>
</dbReference>
<evidence type="ECO:0000313" key="18">
    <source>
        <dbReference type="Proteomes" id="UP001627154"/>
    </source>
</evidence>
<dbReference type="SUPFAM" id="SSF69179">
    <property type="entry name" value="Integrin domains"/>
    <property type="match status" value="3"/>
</dbReference>
<sequence>MASSWLLPLLLSVLLATIARSRGFNLETSHYSVHRGPAKSMFGYSVAEYRDRRGQGWLVVGAPRDRTDQFNVSRGGAVYKCDVHQDDACLPLGFDRESNNRIKSPNGTEPSQVIDQKSDQLFGATVAASTVDGGPILACAPKYHWFGISRQNTVANLRDAIGSCRLLSTNDDGSTSSVEFSPCRNNDTSGHHRQGMCQAGTSAALTKDGKRLFIGAPGSYYWQGQLFAGESRLRMLFVPQMIRGKDRSQSDKLAPAMLSTGERPADEDNSYLGYSVAVGDFTGVLGESGVAVGMPRGANLRGEVMLYDSTLRYQRKVTGEQMGAYFGYALAVGDIDGDDRDDLIVSAPFYSHLNDELASDKIETGRIYVFYQGSGPDRFRKFHTRDGDSNRGQFGLSVASLGDIDLDGYGDFVVGEPYGGPENRGAVHIYRGTKDGVEEKASQVIRSEQLVQPLQTFGWSVAGGLDLDQNKYPDLAVGAHESNAAVYFRARPVIDLTTTMEFVSNPQRELDLTSKECPLADGTSVTCAELRVCLLYSAQGTRSGQVHEFRVHLTLDDEKRNNPRLYFMDRENSNVIDWLVITSEMKQSCRQFKVYVSQHLRDKLTPLDATMEVELAEQPTTTSQYRARGSRDPKKQLTAVLGPKNTKRRVSLSIKKDCGSDNVCVPELDLKVQKNFDRYLLGSDKIIELEVGIANRGEDAFESTFKMQLPPGMDYINIENRPKDKKHQYADGGFKYADVIVQCSAPKPANNNTLKCDIGNPFPQRSKIAFKLYLQPRTYAGMSPVYEIAMSVNSTNPESPESRRNNAYKVALPVYVETDIIVEGASKPYEVDYNLNNVPAGGGGSNEVTSAVTNLEYSPLIVHNYTIRNNGPAEVLELVASLIWQAEKFSGDVLMYLIEQPEVSNEALVRCESANADYLSVKTSIGRSNRTAAAEMQRSRYTRDLVDRLPLAKILEKEDEAAIFKGEHLCEMAQCVALQCQIGPLRKDEEVSIAAKYRANVPAMKKANETERIRVSTKMLSIVTAQPFIGKPQERIMRSYEVSTVIVPTRPAQPAQPVPLWMIVLAVCVGVLLLFLLILLLYKCGFFNRHRPSSGSPESQPLNRH</sequence>
<protein>
    <recommendedName>
        <fullName evidence="19">Integrin alpha-2 domain-containing protein</fullName>
    </recommendedName>
</protein>
<evidence type="ECO:0000259" key="14">
    <source>
        <dbReference type="Pfam" id="PF08441"/>
    </source>
</evidence>
<feature type="repeat" description="FG-GAP" evidence="12">
    <location>
        <begin position="443"/>
        <end position="505"/>
    </location>
</feature>
<accession>A0ABD2VZB0</accession>
<dbReference type="PROSITE" id="PS51470">
    <property type="entry name" value="FG_GAP"/>
    <property type="match status" value="5"/>
</dbReference>
<evidence type="ECO:0000256" key="10">
    <source>
        <dbReference type="ARBA" id="ARBA00023170"/>
    </source>
</evidence>
<evidence type="ECO:0000256" key="1">
    <source>
        <dbReference type="ARBA" id="ARBA00004479"/>
    </source>
</evidence>
<keyword evidence="7 13" id="KW-1133">Transmembrane helix</keyword>
<evidence type="ECO:0000259" key="16">
    <source>
        <dbReference type="Pfam" id="PF20806"/>
    </source>
</evidence>
<dbReference type="Gene3D" id="2.60.40.1460">
    <property type="entry name" value="Integrin domains. Chain A, domain 2"/>
    <property type="match status" value="1"/>
</dbReference>
<dbReference type="SUPFAM" id="SSF69318">
    <property type="entry name" value="Integrin alpha N-terminal domain"/>
    <property type="match status" value="1"/>
</dbReference>
<feature type="domain" description="Integrin alpha second immunoglobulin-like" evidence="15">
    <location>
        <begin position="658"/>
        <end position="811"/>
    </location>
</feature>
<dbReference type="GO" id="GO:0007229">
    <property type="term" value="P:integrin-mediated signaling pathway"/>
    <property type="evidence" value="ECO:0007669"/>
    <property type="project" value="UniProtKB-KW"/>
</dbReference>
<keyword evidence="10 13" id="KW-0675">Receptor</keyword>
<evidence type="ECO:0000256" key="6">
    <source>
        <dbReference type="ARBA" id="ARBA00022889"/>
    </source>
</evidence>
<feature type="transmembrane region" description="Helical" evidence="13">
    <location>
        <begin position="1060"/>
        <end position="1082"/>
    </location>
</feature>
<comment type="similarity">
    <text evidence="2 13">Belongs to the integrin alpha chain family.</text>
</comment>
<evidence type="ECO:0000256" key="2">
    <source>
        <dbReference type="ARBA" id="ARBA00008054"/>
    </source>
</evidence>
<dbReference type="InterPro" id="IPR013519">
    <property type="entry name" value="Int_alpha_beta-p"/>
</dbReference>
<evidence type="ECO:0000256" key="9">
    <source>
        <dbReference type="ARBA" id="ARBA00023136"/>
    </source>
</evidence>
<evidence type="ECO:0000256" key="13">
    <source>
        <dbReference type="RuleBase" id="RU003762"/>
    </source>
</evidence>
<dbReference type="Gene3D" id="1.20.5.930">
    <property type="entry name" value="Bicelle-embedded integrin alpha(iib) transmembrane segment"/>
    <property type="match status" value="1"/>
</dbReference>
<evidence type="ECO:0000256" key="8">
    <source>
        <dbReference type="ARBA" id="ARBA00023037"/>
    </source>
</evidence>
<dbReference type="Pfam" id="PF08441">
    <property type="entry name" value="Integrin_A_Ig_1"/>
    <property type="match status" value="1"/>
</dbReference>
<dbReference type="GO" id="GO:0016020">
    <property type="term" value="C:membrane"/>
    <property type="evidence" value="ECO:0007669"/>
    <property type="project" value="UniProtKB-SubCell"/>
</dbReference>
<dbReference type="GO" id="GO:0048513">
    <property type="term" value="P:animal organ development"/>
    <property type="evidence" value="ECO:0007669"/>
    <property type="project" value="UniProtKB-ARBA"/>
</dbReference>
<feature type="repeat" description="FG-GAP" evidence="12">
    <location>
        <begin position="380"/>
        <end position="439"/>
    </location>
</feature>
<dbReference type="GO" id="GO:0031589">
    <property type="term" value="P:cell-substrate adhesion"/>
    <property type="evidence" value="ECO:0007669"/>
    <property type="project" value="UniProtKB-ARBA"/>
</dbReference>
<evidence type="ECO:0000256" key="4">
    <source>
        <dbReference type="ARBA" id="ARBA00022729"/>
    </source>
</evidence>
<keyword evidence="9 13" id="KW-0472">Membrane</keyword>
<evidence type="ECO:0000256" key="3">
    <source>
        <dbReference type="ARBA" id="ARBA00022692"/>
    </source>
</evidence>
<dbReference type="PROSITE" id="PS00242">
    <property type="entry name" value="INTEGRIN_ALPHA"/>
    <property type="match status" value="1"/>
</dbReference>
<dbReference type="InterPro" id="IPR048285">
    <property type="entry name" value="Integrin_alpha_Ig-like_2"/>
</dbReference>
<dbReference type="Gene3D" id="2.60.40.1530">
    <property type="entry name" value="ntegrin, alpha v. Chain A, domain 4"/>
    <property type="match status" value="1"/>
</dbReference>
<gene>
    <name evidence="17" type="ORF">TKK_018319</name>
</gene>
<dbReference type="InterPro" id="IPR048286">
    <property type="entry name" value="Integrin_alpha_Ig-like_3"/>
</dbReference>
<dbReference type="Pfam" id="PF01839">
    <property type="entry name" value="FG-GAP"/>
    <property type="match status" value="3"/>
</dbReference>
<reference evidence="17 18" key="1">
    <citation type="journal article" date="2024" name="bioRxiv">
        <title>A reference genome for Trichogramma kaykai: A tiny desert-dwelling parasitoid wasp with competing sex-ratio distorters.</title>
        <authorList>
            <person name="Culotta J."/>
            <person name="Lindsey A.R."/>
        </authorList>
    </citation>
    <scope>NUCLEOTIDE SEQUENCE [LARGE SCALE GENOMIC DNA]</scope>
    <source>
        <strain evidence="17 18">KSX58</strain>
    </source>
</reference>
<dbReference type="SMART" id="SM00191">
    <property type="entry name" value="Int_alpha"/>
    <property type="match status" value="5"/>
</dbReference>